<keyword evidence="2" id="KW-1185">Reference proteome</keyword>
<dbReference type="Proteomes" id="UP000805193">
    <property type="component" value="Unassembled WGS sequence"/>
</dbReference>
<reference evidence="1 2" key="1">
    <citation type="journal article" date="2020" name="Cell">
        <title>Large-Scale Comparative Analyses of Tick Genomes Elucidate Their Genetic Diversity and Vector Capacities.</title>
        <authorList>
            <consortium name="Tick Genome and Microbiome Consortium (TIGMIC)"/>
            <person name="Jia N."/>
            <person name="Wang J."/>
            <person name="Shi W."/>
            <person name="Du L."/>
            <person name="Sun Y."/>
            <person name="Zhan W."/>
            <person name="Jiang J.F."/>
            <person name="Wang Q."/>
            <person name="Zhang B."/>
            <person name="Ji P."/>
            <person name="Bell-Sakyi L."/>
            <person name="Cui X.M."/>
            <person name="Yuan T.T."/>
            <person name="Jiang B.G."/>
            <person name="Yang W.F."/>
            <person name="Lam T.T."/>
            <person name="Chang Q.C."/>
            <person name="Ding S.J."/>
            <person name="Wang X.J."/>
            <person name="Zhu J.G."/>
            <person name="Ruan X.D."/>
            <person name="Zhao L."/>
            <person name="Wei J.T."/>
            <person name="Ye R.Z."/>
            <person name="Que T.C."/>
            <person name="Du C.H."/>
            <person name="Zhou Y.H."/>
            <person name="Cheng J.X."/>
            <person name="Dai P.F."/>
            <person name="Guo W.B."/>
            <person name="Han X.H."/>
            <person name="Huang E.J."/>
            <person name="Li L.F."/>
            <person name="Wei W."/>
            <person name="Gao Y.C."/>
            <person name="Liu J.Z."/>
            <person name="Shao H.Z."/>
            <person name="Wang X."/>
            <person name="Wang C.C."/>
            <person name="Yang T.C."/>
            <person name="Huo Q.B."/>
            <person name="Li W."/>
            <person name="Chen H.Y."/>
            <person name="Chen S.E."/>
            <person name="Zhou L.G."/>
            <person name="Ni X.B."/>
            <person name="Tian J.H."/>
            <person name="Sheng Y."/>
            <person name="Liu T."/>
            <person name="Pan Y.S."/>
            <person name="Xia L.Y."/>
            <person name="Li J."/>
            <person name="Zhao F."/>
            <person name="Cao W.C."/>
        </authorList>
    </citation>
    <scope>NUCLEOTIDE SEQUENCE [LARGE SCALE GENOMIC DNA]</scope>
    <source>
        <strain evidence="1">Iper-2018</strain>
    </source>
</reference>
<comment type="caution">
    <text evidence="1">The sequence shown here is derived from an EMBL/GenBank/DDBJ whole genome shotgun (WGS) entry which is preliminary data.</text>
</comment>
<sequence>MIGGICLAVKTGDWVEWSRLEETLGSDIRIVQMQVRHHWAPTRLGQVRITDWSVFRKEEVARELVDIEEWTPKVTGAMTKHAKAIQLTTENPELDPHMLHLSEARQGLLRR</sequence>
<evidence type="ECO:0000313" key="1">
    <source>
        <dbReference type="EMBL" id="KAG0429563.1"/>
    </source>
</evidence>
<proteinExistence type="predicted"/>
<dbReference type="EMBL" id="JABSTQ010009401">
    <property type="protein sequence ID" value="KAG0429563.1"/>
    <property type="molecule type" value="Genomic_DNA"/>
</dbReference>
<name>A0AC60QA04_IXOPE</name>
<organism evidence="1 2">
    <name type="scientific">Ixodes persulcatus</name>
    <name type="common">Taiga tick</name>
    <dbReference type="NCBI Taxonomy" id="34615"/>
    <lineage>
        <taxon>Eukaryota</taxon>
        <taxon>Metazoa</taxon>
        <taxon>Ecdysozoa</taxon>
        <taxon>Arthropoda</taxon>
        <taxon>Chelicerata</taxon>
        <taxon>Arachnida</taxon>
        <taxon>Acari</taxon>
        <taxon>Parasitiformes</taxon>
        <taxon>Ixodida</taxon>
        <taxon>Ixodoidea</taxon>
        <taxon>Ixodidae</taxon>
        <taxon>Ixodinae</taxon>
        <taxon>Ixodes</taxon>
    </lineage>
</organism>
<protein>
    <submittedName>
        <fullName evidence="1">Uncharacterized protein</fullName>
    </submittedName>
</protein>
<gene>
    <name evidence="1" type="ORF">HPB47_023520</name>
</gene>
<evidence type="ECO:0000313" key="2">
    <source>
        <dbReference type="Proteomes" id="UP000805193"/>
    </source>
</evidence>
<accession>A0AC60QA04</accession>